<dbReference type="AlphaFoldDB" id="A0A4S3LZF9"/>
<gene>
    <name evidence="1" type="ORF">E7Z59_07360</name>
</gene>
<dbReference type="RefSeq" id="WP_136335676.1">
    <property type="nucleotide sequence ID" value="NZ_QXMP01000005.1"/>
</dbReference>
<accession>A0A4S3LZF9</accession>
<keyword evidence="2" id="KW-1185">Reference proteome</keyword>
<dbReference type="Proteomes" id="UP000305939">
    <property type="component" value="Unassembled WGS sequence"/>
</dbReference>
<name>A0A4S3LZF9_9FLAO</name>
<dbReference type="PROSITE" id="PS51257">
    <property type="entry name" value="PROKAR_LIPOPROTEIN"/>
    <property type="match status" value="1"/>
</dbReference>
<evidence type="ECO:0000313" key="1">
    <source>
        <dbReference type="EMBL" id="THD67471.1"/>
    </source>
</evidence>
<organism evidence="1 2">
    <name type="scientific">Robertkochia marina</name>
    <dbReference type="NCBI Taxonomy" id="1227945"/>
    <lineage>
        <taxon>Bacteria</taxon>
        <taxon>Pseudomonadati</taxon>
        <taxon>Bacteroidota</taxon>
        <taxon>Flavobacteriia</taxon>
        <taxon>Flavobacteriales</taxon>
        <taxon>Flavobacteriaceae</taxon>
        <taxon>Robertkochia</taxon>
    </lineage>
</organism>
<protein>
    <submittedName>
        <fullName evidence="1">Uncharacterized protein</fullName>
    </submittedName>
</protein>
<sequence length="174" mass="20300">MKMITTLAILFTLIGCSSNDDTFNEPEIISGPICDTIWTSPDWSVRQHYLYIDITLVPDSIDIREKFLTEEYKYHSTRQLLQVAYGVECDELTHDKWEYMLSTIPKGLSGCFRVEIGTLNDKLYYVDAQRFLAMFTPFSLYPIAEELPLYLLPWFTEYFGCESEDHNHNKTPVL</sequence>
<proteinExistence type="predicted"/>
<reference evidence="1 2" key="1">
    <citation type="submission" date="2019-04" db="EMBL/GenBank/DDBJ databases">
        <title>Draft genome sequence of Robertkochia marina CC-AMO-30D.</title>
        <authorList>
            <person name="Hameed A."/>
            <person name="Lin S.-Y."/>
            <person name="Shahina M."/>
            <person name="Lai W.-A."/>
            <person name="Young C.-C."/>
        </authorList>
    </citation>
    <scope>NUCLEOTIDE SEQUENCE [LARGE SCALE GENOMIC DNA]</scope>
    <source>
        <strain evidence="1 2">CC-AMO-30D</strain>
    </source>
</reference>
<comment type="caution">
    <text evidence="1">The sequence shown here is derived from an EMBL/GenBank/DDBJ whole genome shotgun (WGS) entry which is preliminary data.</text>
</comment>
<dbReference type="EMBL" id="SSMC01000002">
    <property type="protein sequence ID" value="THD67471.1"/>
    <property type="molecule type" value="Genomic_DNA"/>
</dbReference>
<evidence type="ECO:0000313" key="2">
    <source>
        <dbReference type="Proteomes" id="UP000305939"/>
    </source>
</evidence>